<dbReference type="GO" id="GO:0005829">
    <property type="term" value="C:cytosol"/>
    <property type="evidence" value="ECO:0007669"/>
    <property type="project" value="TreeGrafter"/>
</dbReference>
<accession>A0A8J4EMD3</accession>
<dbReference type="PANTHER" id="PTHR21089">
    <property type="entry name" value="SHIKIMATE DEHYDROGENASE"/>
    <property type="match status" value="1"/>
</dbReference>
<evidence type="ECO:0000313" key="5">
    <source>
        <dbReference type="EMBL" id="GIL30247.1"/>
    </source>
</evidence>
<reference evidence="6" key="1">
    <citation type="journal article" date="2021" name="Int. J. Syst. Evol. Microbiol.">
        <title>Actinocatenispora comari sp. nov., an endophytic actinomycete isolated from aerial parts of Comarum salesowianum.</title>
        <authorList>
            <person name="Oyunbileg N."/>
            <person name="Iizaka Y."/>
            <person name="Hamada M."/>
            <person name="Davaapurev B.O."/>
            <person name="Fukumoto A."/>
            <person name="Tsetseg B."/>
            <person name="Kato F."/>
            <person name="Tamura T."/>
            <person name="Batkhuu J."/>
            <person name="Anzai Y."/>
        </authorList>
    </citation>
    <scope>NUCLEOTIDE SEQUENCE [LARGE SCALE GENOMIC DNA]</scope>
    <source>
        <strain evidence="6">NUM-2625</strain>
    </source>
</reference>
<keyword evidence="6" id="KW-1185">Reference proteome</keyword>
<dbReference type="GO" id="GO:0009423">
    <property type="term" value="P:chorismate biosynthetic process"/>
    <property type="evidence" value="ECO:0007669"/>
    <property type="project" value="TreeGrafter"/>
</dbReference>
<dbReference type="SUPFAM" id="SSF51735">
    <property type="entry name" value="NAD(P)-binding Rossmann-fold domains"/>
    <property type="match status" value="1"/>
</dbReference>
<evidence type="ECO:0000313" key="6">
    <source>
        <dbReference type="Proteomes" id="UP000614996"/>
    </source>
</evidence>
<dbReference type="InterPro" id="IPR041121">
    <property type="entry name" value="SDH_C"/>
</dbReference>
<keyword evidence="2" id="KW-0057">Aromatic amino acid biosynthesis</keyword>
<comment type="caution">
    <text evidence="5">The sequence shown here is derived from an EMBL/GenBank/DDBJ whole genome shotgun (WGS) entry which is preliminary data.</text>
</comment>
<dbReference type="Pfam" id="PF18317">
    <property type="entry name" value="SDH_C"/>
    <property type="match status" value="1"/>
</dbReference>
<evidence type="ECO:0000259" key="3">
    <source>
        <dbReference type="Pfam" id="PF08501"/>
    </source>
</evidence>
<dbReference type="InterPro" id="IPR022893">
    <property type="entry name" value="Shikimate_DH_fam"/>
</dbReference>
<dbReference type="InterPro" id="IPR046346">
    <property type="entry name" value="Aminoacid_DH-like_N_sf"/>
</dbReference>
<proteinExistence type="predicted"/>
<keyword evidence="2" id="KW-0028">Amino-acid biosynthesis</keyword>
<dbReference type="GO" id="GO:0019632">
    <property type="term" value="P:shikimate metabolic process"/>
    <property type="evidence" value="ECO:0007669"/>
    <property type="project" value="TreeGrafter"/>
</dbReference>
<dbReference type="Gene3D" id="3.40.50.10860">
    <property type="entry name" value="Leucine Dehydrogenase, chain A, domain 1"/>
    <property type="match status" value="1"/>
</dbReference>
<dbReference type="InterPro" id="IPR036291">
    <property type="entry name" value="NAD(P)-bd_dom_sf"/>
</dbReference>
<gene>
    <name evidence="5" type="primary">aroE</name>
    <name evidence="5" type="ORF">NUM_55010</name>
</gene>
<dbReference type="NCBIfam" id="NF001311">
    <property type="entry name" value="PRK00258.1-3"/>
    <property type="match status" value="1"/>
</dbReference>
<name>A0A8J4EMD3_9ACTN</name>
<protein>
    <submittedName>
        <fullName evidence="5">Shikimate 5-dehydrogenase</fullName>
    </submittedName>
</protein>
<dbReference type="Proteomes" id="UP000614996">
    <property type="component" value="Unassembled WGS sequence"/>
</dbReference>
<organism evidence="5 6">
    <name type="scientific">Actinocatenispora comari</name>
    <dbReference type="NCBI Taxonomy" id="2807577"/>
    <lineage>
        <taxon>Bacteria</taxon>
        <taxon>Bacillati</taxon>
        <taxon>Actinomycetota</taxon>
        <taxon>Actinomycetes</taxon>
        <taxon>Micromonosporales</taxon>
        <taxon>Micromonosporaceae</taxon>
        <taxon>Actinocatenispora</taxon>
    </lineage>
</organism>
<evidence type="ECO:0000259" key="4">
    <source>
        <dbReference type="Pfam" id="PF18317"/>
    </source>
</evidence>
<evidence type="ECO:0000256" key="1">
    <source>
        <dbReference type="ARBA" id="ARBA00004871"/>
    </source>
</evidence>
<dbReference type="Pfam" id="PF08501">
    <property type="entry name" value="Shikimate_dh_N"/>
    <property type="match status" value="1"/>
</dbReference>
<feature type="domain" description="SDH C-terminal" evidence="4">
    <location>
        <begin position="270"/>
        <end position="299"/>
    </location>
</feature>
<comment type="pathway">
    <text evidence="1">Metabolic intermediate biosynthesis; chorismate biosynthesis; chorismate from D-erythrose 4-phosphate and phosphoenolpyruvate: step 4/7.</text>
</comment>
<evidence type="ECO:0000256" key="2">
    <source>
        <dbReference type="ARBA" id="ARBA00023141"/>
    </source>
</evidence>
<dbReference type="GO" id="GO:0050661">
    <property type="term" value="F:NADP binding"/>
    <property type="evidence" value="ECO:0007669"/>
    <property type="project" value="TreeGrafter"/>
</dbReference>
<dbReference type="GO" id="GO:0009073">
    <property type="term" value="P:aromatic amino acid family biosynthetic process"/>
    <property type="evidence" value="ECO:0007669"/>
    <property type="project" value="UniProtKB-KW"/>
</dbReference>
<dbReference type="AlphaFoldDB" id="A0A8J4EMD3"/>
<dbReference type="PANTHER" id="PTHR21089:SF1">
    <property type="entry name" value="BIFUNCTIONAL 3-DEHYDROQUINATE DEHYDRATASE_SHIKIMATE DEHYDROGENASE, CHLOROPLASTIC"/>
    <property type="match status" value="1"/>
</dbReference>
<dbReference type="GO" id="GO:0004764">
    <property type="term" value="F:shikimate 3-dehydrogenase (NADP+) activity"/>
    <property type="evidence" value="ECO:0007669"/>
    <property type="project" value="InterPro"/>
</dbReference>
<dbReference type="SUPFAM" id="SSF53223">
    <property type="entry name" value="Aminoacid dehydrogenase-like, N-terminal domain"/>
    <property type="match status" value="1"/>
</dbReference>
<feature type="domain" description="Shikimate dehydrogenase substrate binding N-terminal" evidence="3">
    <location>
        <begin position="41"/>
        <end position="123"/>
    </location>
</feature>
<sequence length="304" mass="30690">MSVADGRVPHRAAVQGIRHRAAVQGIRHRAAVQGIRHRAAVLGSPVAHSLSPVIHNAGYAAAGLADWGYDAHRVEADELAGFVAGLGPEWAGLSLTMPLKQVALAIADEVTDTARLLGAANTLVLAGGVRRADNTDAPGLVDALARGGTVAAERVAILGAGGTARAGLYAAARLGAATVTVYARRSAAVAELRPAAEALGLALAHAEFTDPGPAGRADVVLSTLPAGAADAFAPTVRWRREATVFDVLYSPWPTALAGAATAAGAQVLGGLELLLAQAVRQFEQFTGVPAPAEAMRAALSSGAG</sequence>
<dbReference type="InterPro" id="IPR013708">
    <property type="entry name" value="Shikimate_DH-bd_N"/>
</dbReference>
<dbReference type="EMBL" id="BOPO01000114">
    <property type="protein sequence ID" value="GIL30247.1"/>
    <property type="molecule type" value="Genomic_DNA"/>
</dbReference>
<dbReference type="Gene3D" id="3.40.50.720">
    <property type="entry name" value="NAD(P)-binding Rossmann-like Domain"/>
    <property type="match status" value="1"/>
</dbReference>